<sequence length="100" mass="10914">MEIESLTHGQLAHLERLMQRHPQLEGLEALLLVSLEDDAQAGRKGLDSGRLSRRFDVAHALVRRSAASLEARGLIEITERRGAGPGVWLALVDKRAVAGV</sequence>
<dbReference type="KEGG" id="kus:B9G99_09285"/>
<keyword evidence="2" id="KW-1185">Reference proteome</keyword>
<accession>A0A2Z2H6P3</accession>
<dbReference type="EMBL" id="CP021323">
    <property type="protein sequence ID" value="ARS53055.1"/>
    <property type="molecule type" value="Genomic_DNA"/>
</dbReference>
<proteinExistence type="predicted"/>
<protein>
    <recommendedName>
        <fullName evidence="3">HTH marR-type domain-containing protein</fullName>
    </recommendedName>
</protein>
<reference evidence="1 2" key="1">
    <citation type="journal article" date="2017" name="Int. J. Syst. Evol. Microbiol.">
        <title>Kushneria konosiri sp. nov., isolated from the Korean salt-fermented seafood Daemi-jeot.</title>
        <authorList>
            <person name="Yun J.H."/>
            <person name="Park S.K."/>
            <person name="Lee J.Y."/>
            <person name="Jung M.J."/>
            <person name="Bae J.W."/>
        </authorList>
    </citation>
    <scope>NUCLEOTIDE SEQUENCE [LARGE SCALE GENOMIC DNA]</scope>
    <source>
        <strain evidence="1 2">X49</strain>
    </source>
</reference>
<gene>
    <name evidence="1" type="ORF">B9G99_09285</name>
</gene>
<evidence type="ECO:0008006" key="3">
    <source>
        <dbReference type="Google" id="ProtNLM"/>
    </source>
</evidence>
<dbReference type="RefSeq" id="WP_086621863.1">
    <property type="nucleotide sequence ID" value="NZ_CP021323.1"/>
</dbReference>
<evidence type="ECO:0000313" key="1">
    <source>
        <dbReference type="EMBL" id="ARS53055.1"/>
    </source>
</evidence>
<dbReference type="OrthoDB" id="6183655at2"/>
<name>A0A2Z2H6P3_9GAMM</name>
<organism evidence="1 2">
    <name type="scientific">Kushneria konosiri</name>
    <dbReference type="NCBI Taxonomy" id="698828"/>
    <lineage>
        <taxon>Bacteria</taxon>
        <taxon>Pseudomonadati</taxon>
        <taxon>Pseudomonadota</taxon>
        <taxon>Gammaproteobacteria</taxon>
        <taxon>Oceanospirillales</taxon>
        <taxon>Halomonadaceae</taxon>
        <taxon>Kushneria</taxon>
    </lineage>
</organism>
<dbReference type="AlphaFoldDB" id="A0A2Z2H6P3"/>
<evidence type="ECO:0000313" key="2">
    <source>
        <dbReference type="Proteomes" id="UP000250025"/>
    </source>
</evidence>
<dbReference type="Proteomes" id="UP000250025">
    <property type="component" value="Chromosome"/>
</dbReference>